<dbReference type="PANTHER" id="PTHR30353:SF15">
    <property type="entry name" value="INNER MEMBRANE PROTEIN YABI"/>
    <property type="match status" value="1"/>
</dbReference>
<evidence type="ECO:0000256" key="6">
    <source>
        <dbReference type="ARBA" id="ARBA00023136"/>
    </source>
</evidence>
<evidence type="ECO:0000256" key="1">
    <source>
        <dbReference type="ARBA" id="ARBA00004651"/>
    </source>
</evidence>
<dbReference type="GO" id="GO:0005886">
    <property type="term" value="C:plasma membrane"/>
    <property type="evidence" value="ECO:0007669"/>
    <property type="project" value="UniProtKB-SubCell"/>
</dbReference>
<comment type="subcellular location">
    <subcellularLocation>
        <location evidence="1 7">Cell membrane</location>
        <topology evidence="1 7">Multi-pass membrane protein</topology>
    </subcellularLocation>
</comment>
<proteinExistence type="inferred from homology"/>
<dbReference type="Pfam" id="PF09335">
    <property type="entry name" value="VTT_dom"/>
    <property type="match status" value="1"/>
</dbReference>
<evidence type="ECO:0000256" key="2">
    <source>
        <dbReference type="ARBA" id="ARBA00010792"/>
    </source>
</evidence>
<organism evidence="9 10">
    <name type="scientific">Desulfuromonas thiophila</name>
    <dbReference type="NCBI Taxonomy" id="57664"/>
    <lineage>
        <taxon>Bacteria</taxon>
        <taxon>Pseudomonadati</taxon>
        <taxon>Thermodesulfobacteriota</taxon>
        <taxon>Desulfuromonadia</taxon>
        <taxon>Desulfuromonadales</taxon>
        <taxon>Desulfuromonadaceae</taxon>
        <taxon>Desulfuromonas</taxon>
    </lineage>
</organism>
<evidence type="ECO:0000256" key="5">
    <source>
        <dbReference type="ARBA" id="ARBA00022989"/>
    </source>
</evidence>
<evidence type="ECO:0000256" key="7">
    <source>
        <dbReference type="RuleBase" id="RU367016"/>
    </source>
</evidence>
<dbReference type="InterPro" id="IPR032818">
    <property type="entry name" value="DedA-like"/>
</dbReference>
<gene>
    <name evidence="9" type="ORF">SAMN05661003_11517</name>
</gene>
<evidence type="ECO:0000256" key="4">
    <source>
        <dbReference type="ARBA" id="ARBA00022692"/>
    </source>
</evidence>
<dbReference type="InterPro" id="IPR032816">
    <property type="entry name" value="VTT_dom"/>
</dbReference>
<dbReference type="RefSeq" id="WP_092079700.1">
    <property type="nucleotide sequence ID" value="NZ_CALFZY010000036.1"/>
</dbReference>
<keyword evidence="4 7" id="KW-0812">Transmembrane</keyword>
<comment type="similarity">
    <text evidence="2 7">Belongs to the DedA family.</text>
</comment>
<keyword evidence="3 7" id="KW-1003">Cell membrane</keyword>
<evidence type="ECO:0000259" key="8">
    <source>
        <dbReference type="Pfam" id="PF09335"/>
    </source>
</evidence>
<dbReference type="PANTHER" id="PTHR30353">
    <property type="entry name" value="INNER MEMBRANE PROTEIN DEDA-RELATED"/>
    <property type="match status" value="1"/>
</dbReference>
<reference evidence="10" key="1">
    <citation type="submission" date="2016-10" db="EMBL/GenBank/DDBJ databases">
        <authorList>
            <person name="Varghese N."/>
            <person name="Submissions S."/>
        </authorList>
    </citation>
    <scope>NUCLEOTIDE SEQUENCE [LARGE SCALE GENOMIC DNA]</scope>
    <source>
        <strain evidence="10">DSM 8987</strain>
    </source>
</reference>
<protein>
    <submittedName>
        <fullName evidence="9">Membrane protein DedA, SNARE-associated domain</fullName>
    </submittedName>
</protein>
<dbReference type="EMBL" id="FNAQ01000015">
    <property type="protein sequence ID" value="SDE53948.1"/>
    <property type="molecule type" value="Genomic_DNA"/>
</dbReference>
<feature type="transmembrane region" description="Helical" evidence="7">
    <location>
        <begin position="142"/>
        <end position="163"/>
    </location>
</feature>
<feature type="domain" description="VTT" evidence="8">
    <location>
        <begin position="38"/>
        <end position="162"/>
    </location>
</feature>
<evidence type="ECO:0000313" key="10">
    <source>
        <dbReference type="Proteomes" id="UP000243205"/>
    </source>
</evidence>
<keyword evidence="5 7" id="KW-1133">Transmembrane helix</keyword>
<feature type="transmembrane region" description="Helical" evidence="7">
    <location>
        <begin position="21"/>
        <end position="52"/>
    </location>
</feature>
<dbReference type="STRING" id="57664.SAMN05661003_11517"/>
<evidence type="ECO:0000313" key="9">
    <source>
        <dbReference type="EMBL" id="SDE53948.1"/>
    </source>
</evidence>
<dbReference type="OrthoDB" id="9801622at2"/>
<sequence length="207" mass="22125">METWLTDLLTQLTSGPHYYGLIALTALVEGLLVIGLLVPGSVICVSAGALAAQGHGQLALVCLAAMAGAIVGDLLNYAIGGRGGQRISQWLARSRHARLLRRAELFFAAHGGKSLLLARFFGPLRGFVTFVCGGLQMPPGRFALYTTGSGLLWGLIYPAAGYLGLRTWQQTHPAVLSLAGLALAGLMLALWWRYRSRRNHHPSDPPA</sequence>
<name>A0A1G7DR16_9BACT</name>
<evidence type="ECO:0000256" key="3">
    <source>
        <dbReference type="ARBA" id="ARBA00022475"/>
    </source>
</evidence>
<keyword evidence="10" id="KW-1185">Reference proteome</keyword>
<feature type="transmembrane region" description="Helical" evidence="7">
    <location>
        <begin position="175"/>
        <end position="194"/>
    </location>
</feature>
<dbReference type="AlphaFoldDB" id="A0A1G7DR16"/>
<dbReference type="Proteomes" id="UP000243205">
    <property type="component" value="Unassembled WGS sequence"/>
</dbReference>
<feature type="transmembrane region" description="Helical" evidence="7">
    <location>
        <begin position="58"/>
        <end position="79"/>
    </location>
</feature>
<accession>A0A1G7DR16</accession>
<keyword evidence="6 7" id="KW-0472">Membrane</keyword>